<accession>A0A6N6ME91</accession>
<dbReference type="RefSeq" id="WP_150967001.1">
    <property type="nucleotide sequence ID" value="NZ_VZZJ01000051.1"/>
</dbReference>
<dbReference type="EMBL" id="VZZJ01000051">
    <property type="protein sequence ID" value="KAB1068530.1"/>
    <property type="molecule type" value="Genomic_DNA"/>
</dbReference>
<keyword evidence="2" id="KW-1185">Reference proteome</keyword>
<dbReference type="AlphaFoldDB" id="A0A6N6ME91"/>
<comment type="caution">
    <text evidence="1">The sequence shown here is derived from an EMBL/GenBank/DDBJ whole genome shotgun (WGS) entry which is preliminary data.</text>
</comment>
<reference evidence="1 2" key="1">
    <citation type="submission" date="2019-09" db="EMBL/GenBank/DDBJ databases">
        <title>YIM 132548 draft genome.</title>
        <authorList>
            <person name="Jiang L."/>
        </authorList>
    </citation>
    <scope>NUCLEOTIDE SEQUENCE [LARGE SCALE GENOMIC DNA]</scope>
    <source>
        <strain evidence="1 2">YIM 132548</strain>
    </source>
</reference>
<gene>
    <name evidence="1" type="ORF">F6X51_26785</name>
</gene>
<sequence>MAEFAGYIPGALEPLADRKKRWAQESSDAWANHDEALQARDEKTARLKVLRLAKEAAEIEVAAQAALVPKRKRKLNPV</sequence>
<name>A0A6N6ME91_9HYPH</name>
<evidence type="ECO:0000313" key="2">
    <source>
        <dbReference type="Proteomes" id="UP000441523"/>
    </source>
</evidence>
<organism evidence="1 2">
    <name type="scientific">Methylobacterium planeticum</name>
    <dbReference type="NCBI Taxonomy" id="2615211"/>
    <lineage>
        <taxon>Bacteria</taxon>
        <taxon>Pseudomonadati</taxon>
        <taxon>Pseudomonadota</taxon>
        <taxon>Alphaproteobacteria</taxon>
        <taxon>Hyphomicrobiales</taxon>
        <taxon>Methylobacteriaceae</taxon>
        <taxon>Methylobacterium</taxon>
    </lineage>
</organism>
<evidence type="ECO:0000313" key="1">
    <source>
        <dbReference type="EMBL" id="KAB1068530.1"/>
    </source>
</evidence>
<proteinExistence type="predicted"/>
<protein>
    <submittedName>
        <fullName evidence="1">Uncharacterized protein</fullName>
    </submittedName>
</protein>
<dbReference type="Proteomes" id="UP000441523">
    <property type="component" value="Unassembled WGS sequence"/>
</dbReference>